<proteinExistence type="predicted"/>
<feature type="compositionally biased region" description="Basic and acidic residues" evidence="1">
    <location>
        <begin position="49"/>
        <end position="61"/>
    </location>
</feature>
<name>A0AAD1UR33_EUPCR</name>
<comment type="caution">
    <text evidence="2">The sequence shown here is derived from an EMBL/GenBank/DDBJ whole genome shotgun (WGS) entry which is preliminary data.</text>
</comment>
<dbReference type="AlphaFoldDB" id="A0AAD1UR33"/>
<feature type="region of interest" description="Disordered" evidence="1">
    <location>
        <begin position="1"/>
        <end position="22"/>
    </location>
</feature>
<keyword evidence="3" id="KW-1185">Reference proteome</keyword>
<reference evidence="2" key="1">
    <citation type="submission" date="2023-07" db="EMBL/GenBank/DDBJ databases">
        <authorList>
            <consortium name="AG Swart"/>
            <person name="Singh M."/>
            <person name="Singh A."/>
            <person name="Seah K."/>
            <person name="Emmerich C."/>
        </authorList>
    </citation>
    <scope>NUCLEOTIDE SEQUENCE</scope>
    <source>
        <strain evidence="2">DP1</strain>
    </source>
</reference>
<feature type="compositionally biased region" description="Polar residues" evidence="1">
    <location>
        <begin position="39"/>
        <end position="48"/>
    </location>
</feature>
<sequence length="382" mass="43599">MSKEYILNSALKGKSKKRKSSCGFGLPKMVRIVDPEPYFQSSRSSSADSHGKENNNKERLQKGIKNKVYADQPSDLLEGISDMFVYADLSCNFAKNNKKIGWDVLSNSILNKLHPGNAIFTQQLSKMKLAKENFNIETKEKKVRRKSKTLASKSSFSTNKIPDLSTLNECQSGIAKEVCKLNDNFKKTTENFHNMPCKEKTLKRPAGGRIYGHIKSRYKLALAKVRNGKDTKKRLRRFTRNGRRVRPSSACSSPTKLGRSYDSIQDAQCSEVDDTFTITKIGVDEHVPMREVRDYSNIGGNTSQNQICNTTTKSQEKGSLKRRNLAKFYPQNSALQKPKSQTEKKRRIRRRLKSVGGKRLEFDYSTLVKRKNQPYSYFQSYI</sequence>
<evidence type="ECO:0000313" key="3">
    <source>
        <dbReference type="Proteomes" id="UP001295684"/>
    </source>
</evidence>
<protein>
    <submittedName>
        <fullName evidence="2">Uncharacterized protein</fullName>
    </submittedName>
</protein>
<organism evidence="2 3">
    <name type="scientific">Euplotes crassus</name>
    <dbReference type="NCBI Taxonomy" id="5936"/>
    <lineage>
        <taxon>Eukaryota</taxon>
        <taxon>Sar</taxon>
        <taxon>Alveolata</taxon>
        <taxon>Ciliophora</taxon>
        <taxon>Intramacronucleata</taxon>
        <taxon>Spirotrichea</taxon>
        <taxon>Hypotrichia</taxon>
        <taxon>Euplotida</taxon>
        <taxon>Euplotidae</taxon>
        <taxon>Moneuplotes</taxon>
    </lineage>
</organism>
<accession>A0AAD1UR33</accession>
<dbReference type="EMBL" id="CAMPGE010013498">
    <property type="protein sequence ID" value="CAI2372228.1"/>
    <property type="molecule type" value="Genomic_DNA"/>
</dbReference>
<feature type="region of interest" description="Disordered" evidence="1">
    <location>
        <begin position="38"/>
        <end position="65"/>
    </location>
</feature>
<evidence type="ECO:0000313" key="2">
    <source>
        <dbReference type="EMBL" id="CAI2372228.1"/>
    </source>
</evidence>
<dbReference type="Proteomes" id="UP001295684">
    <property type="component" value="Unassembled WGS sequence"/>
</dbReference>
<gene>
    <name evidence="2" type="ORF">ECRASSUSDP1_LOCUS13556</name>
</gene>
<evidence type="ECO:0000256" key="1">
    <source>
        <dbReference type="SAM" id="MobiDB-lite"/>
    </source>
</evidence>